<gene>
    <name evidence="2" type="ORF">A2242_03745</name>
</gene>
<dbReference type="Pfam" id="PF03102">
    <property type="entry name" value="NeuB"/>
    <property type="match status" value="1"/>
</dbReference>
<dbReference type="CDD" id="cd11615">
    <property type="entry name" value="SAF_NeuB_like"/>
    <property type="match status" value="1"/>
</dbReference>
<dbReference type="PROSITE" id="PS50844">
    <property type="entry name" value="AFP_LIKE"/>
    <property type="match status" value="1"/>
</dbReference>
<dbReference type="SUPFAM" id="SSF51569">
    <property type="entry name" value="Aldolase"/>
    <property type="match status" value="1"/>
</dbReference>
<accession>A0A1F5SN58</accession>
<dbReference type="Proteomes" id="UP000178925">
    <property type="component" value="Unassembled WGS sequence"/>
</dbReference>
<protein>
    <recommendedName>
        <fullName evidence="1">AFP-like domain-containing protein</fullName>
    </recommendedName>
</protein>
<comment type="caution">
    <text evidence="2">The sequence shown here is derived from an EMBL/GenBank/DDBJ whole genome shotgun (WGS) entry which is preliminary data.</text>
</comment>
<dbReference type="PANTHER" id="PTHR42966:SF1">
    <property type="entry name" value="SIALIC ACID SYNTHASE"/>
    <property type="match status" value="1"/>
</dbReference>
<reference evidence="2 3" key="1">
    <citation type="journal article" date="2016" name="Nat. Commun.">
        <title>Thousands of microbial genomes shed light on interconnected biogeochemical processes in an aquifer system.</title>
        <authorList>
            <person name="Anantharaman K."/>
            <person name="Brown C.T."/>
            <person name="Hug L.A."/>
            <person name="Sharon I."/>
            <person name="Castelle C.J."/>
            <person name="Probst A.J."/>
            <person name="Thomas B.C."/>
            <person name="Singh A."/>
            <person name="Wilkins M.J."/>
            <person name="Karaoz U."/>
            <person name="Brodie E.L."/>
            <person name="Williams K.H."/>
            <person name="Hubbard S.S."/>
            <person name="Banfield J.F."/>
        </authorList>
    </citation>
    <scope>NUCLEOTIDE SEQUENCE [LARGE SCALE GENOMIC DNA]</scope>
</reference>
<dbReference type="GO" id="GO:0047444">
    <property type="term" value="F:N-acylneuraminate-9-phosphate synthase activity"/>
    <property type="evidence" value="ECO:0007669"/>
    <property type="project" value="TreeGrafter"/>
</dbReference>
<dbReference type="GO" id="GO:0016051">
    <property type="term" value="P:carbohydrate biosynthetic process"/>
    <property type="evidence" value="ECO:0007669"/>
    <property type="project" value="InterPro"/>
</dbReference>
<dbReference type="InterPro" id="IPR006190">
    <property type="entry name" value="SAF_AFP_Neu5Ac"/>
</dbReference>
<dbReference type="AlphaFoldDB" id="A0A1F5SN58"/>
<dbReference type="Pfam" id="PF08666">
    <property type="entry name" value="SAF"/>
    <property type="match status" value="1"/>
</dbReference>
<name>A0A1F5SN58_9BACT</name>
<feature type="domain" description="AFP-like" evidence="1">
    <location>
        <begin position="293"/>
        <end position="352"/>
    </location>
</feature>
<dbReference type="InterPro" id="IPR051690">
    <property type="entry name" value="PseI-like"/>
</dbReference>
<dbReference type="InterPro" id="IPR036732">
    <property type="entry name" value="AFP_Neu5c_C_sf"/>
</dbReference>
<evidence type="ECO:0000313" key="2">
    <source>
        <dbReference type="EMBL" id="OGF28147.1"/>
    </source>
</evidence>
<dbReference type="EMBL" id="MFGC01000019">
    <property type="protein sequence ID" value="OGF28147.1"/>
    <property type="molecule type" value="Genomic_DNA"/>
</dbReference>
<dbReference type="InterPro" id="IPR013785">
    <property type="entry name" value="Aldolase_TIM"/>
</dbReference>
<dbReference type="InterPro" id="IPR013974">
    <property type="entry name" value="SAF"/>
</dbReference>
<dbReference type="InterPro" id="IPR013132">
    <property type="entry name" value="PseI/NeuA/B-like_N"/>
</dbReference>
<dbReference type="PANTHER" id="PTHR42966">
    <property type="entry name" value="N-ACETYLNEURAMINATE SYNTHASE"/>
    <property type="match status" value="1"/>
</dbReference>
<dbReference type="SUPFAM" id="SSF51269">
    <property type="entry name" value="AFP III-like domain"/>
    <property type="match status" value="1"/>
</dbReference>
<dbReference type="Gene3D" id="3.90.1210.10">
    <property type="entry name" value="Antifreeze-like/N-acetylneuraminic acid synthase C-terminal domain"/>
    <property type="match status" value="1"/>
</dbReference>
<proteinExistence type="predicted"/>
<dbReference type="SMART" id="SM00858">
    <property type="entry name" value="SAF"/>
    <property type="match status" value="1"/>
</dbReference>
<dbReference type="InterPro" id="IPR057736">
    <property type="entry name" value="SAF_PseI/NeuA/NeuB"/>
</dbReference>
<dbReference type="Gene3D" id="3.20.20.70">
    <property type="entry name" value="Aldolase class I"/>
    <property type="match status" value="1"/>
</dbReference>
<dbReference type="STRING" id="1797995.A2242_03745"/>
<sequence>MLPSKQKVFIVAEIGKSFIQTEAEQSVDEYLDNARALVRAAYEAGADAVKFQTHRVDDEQLNVSAISPHFSHVQRYAWVKRNSEATPLRFWQEIKNYADELGILFFSTPMSRGAAQLLEKVGMPVWKVASSDILDFVLLDYIAATGKPIIISTGMSTPEELDMAMDFLKQRTNDIILLHCVSKYPCPPNELYLDTIPYLAKKYAVPVGFSDHSIGIESSIAAVGKGACIIERHFSFSRDLWGSDHKVSMTPPELKQMGVAIRRRDYIDPSQFGAGVKVLDENESALRPVFRKSLVAGQDIKAGDKLTKEMLYAMRPQLNYLALPSQSYIDILGKIALKDLKKFEPITNEILQ</sequence>
<evidence type="ECO:0000259" key="1">
    <source>
        <dbReference type="PROSITE" id="PS50844"/>
    </source>
</evidence>
<organism evidence="2 3">
    <name type="scientific">Candidatus Falkowbacteria bacterium RIFOXYA2_FULL_47_9</name>
    <dbReference type="NCBI Taxonomy" id="1797995"/>
    <lineage>
        <taxon>Bacteria</taxon>
        <taxon>Candidatus Falkowiibacteriota</taxon>
    </lineage>
</organism>
<evidence type="ECO:0000313" key="3">
    <source>
        <dbReference type="Proteomes" id="UP000178925"/>
    </source>
</evidence>